<keyword evidence="2" id="KW-0560">Oxidoreductase</keyword>
<protein>
    <submittedName>
        <fullName evidence="2">Antibiotic biosynthesis monooxygenase</fullName>
    </submittedName>
</protein>
<dbReference type="Pfam" id="PF03992">
    <property type="entry name" value="ABM"/>
    <property type="match status" value="1"/>
</dbReference>
<dbReference type="PANTHER" id="PTHR33336:SF3">
    <property type="entry name" value="ABM DOMAIN-CONTAINING PROTEIN"/>
    <property type="match status" value="1"/>
</dbReference>
<accession>A0A3R9FKF2</accession>
<sequence>MIIIHAGFKVKPESEQEFLKEIKPLIEASRAEEENISYDLMKDSEKAGVYTMVELWKDMDAVKFHNQTDHFSAFTAKAPEFMAAPPEVKLFHAEPVTK</sequence>
<dbReference type="InterPro" id="IPR011008">
    <property type="entry name" value="Dimeric_a/b-barrel"/>
</dbReference>
<dbReference type="RefSeq" id="WP_125478917.1">
    <property type="nucleotide sequence ID" value="NZ_RSFW01000007.1"/>
</dbReference>
<dbReference type="EMBL" id="RSFW01000007">
    <property type="protein sequence ID" value="RSD28445.1"/>
    <property type="molecule type" value="Genomic_DNA"/>
</dbReference>
<keyword evidence="2" id="KW-0503">Monooxygenase</keyword>
<dbReference type="InterPro" id="IPR050744">
    <property type="entry name" value="AI-2_Isomerase_LsrG"/>
</dbReference>
<name>A0A3R9FKF2_9BACI</name>
<dbReference type="GO" id="GO:0004497">
    <property type="term" value="F:monooxygenase activity"/>
    <property type="evidence" value="ECO:0007669"/>
    <property type="project" value="UniProtKB-KW"/>
</dbReference>
<dbReference type="Proteomes" id="UP000279911">
    <property type="component" value="Unassembled WGS sequence"/>
</dbReference>
<organism evidence="2 3">
    <name type="scientific">Mesobacillus subterraneus</name>
    <dbReference type="NCBI Taxonomy" id="285983"/>
    <lineage>
        <taxon>Bacteria</taxon>
        <taxon>Bacillati</taxon>
        <taxon>Bacillota</taxon>
        <taxon>Bacilli</taxon>
        <taxon>Bacillales</taxon>
        <taxon>Bacillaceae</taxon>
        <taxon>Mesobacillus</taxon>
    </lineage>
</organism>
<dbReference type="AlphaFoldDB" id="A0A3R9FKF2"/>
<evidence type="ECO:0000313" key="2">
    <source>
        <dbReference type="EMBL" id="RSD28445.1"/>
    </source>
</evidence>
<gene>
    <name evidence="2" type="ORF">EJA10_04995</name>
</gene>
<comment type="caution">
    <text evidence="2">The sequence shown here is derived from an EMBL/GenBank/DDBJ whole genome shotgun (WGS) entry which is preliminary data.</text>
</comment>
<feature type="domain" description="ABM" evidence="1">
    <location>
        <begin position="2"/>
        <end position="90"/>
    </location>
</feature>
<evidence type="ECO:0000313" key="3">
    <source>
        <dbReference type="Proteomes" id="UP000279911"/>
    </source>
</evidence>
<dbReference type="SUPFAM" id="SSF54909">
    <property type="entry name" value="Dimeric alpha+beta barrel"/>
    <property type="match status" value="1"/>
</dbReference>
<evidence type="ECO:0000259" key="1">
    <source>
        <dbReference type="PROSITE" id="PS51725"/>
    </source>
</evidence>
<dbReference type="InterPro" id="IPR007138">
    <property type="entry name" value="ABM_dom"/>
</dbReference>
<dbReference type="OrthoDB" id="287932at2"/>
<dbReference type="PROSITE" id="PS51725">
    <property type="entry name" value="ABM"/>
    <property type="match status" value="1"/>
</dbReference>
<reference evidence="3" key="1">
    <citation type="submission" date="2018-12" db="EMBL/GenBank/DDBJ databases">
        <title>Bacillus chawlae sp. nov., Bacillus glennii sp. nov., and Bacillus saganii sp. nov. Isolated from the Vehicle Assembly Building at Kennedy Space Center where the Viking Spacecraft were Assembled.</title>
        <authorList>
            <person name="Seuylemezian A."/>
            <person name="Vaishampayan P."/>
        </authorList>
    </citation>
    <scope>NUCLEOTIDE SEQUENCE [LARGE SCALE GENOMIC DNA]</scope>
    <source>
        <strain evidence="3">DSM 13966</strain>
    </source>
</reference>
<dbReference type="PANTHER" id="PTHR33336">
    <property type="entry name" value="QUINOL MONOOXYGENASE YGIN-RELATED"/>
    <property type="match status" value="1"/>
</dbReference>
<proteinExistence type="predicted"/>
<dbReference type="Gene3D" id="3.30.70.100">
    <property type="match status" value="1"/>
</dbReference>